<organism evidence="6 7">
    <name type="scientific">Nonomuraea bangladeshensis</name>
    <dbReference type="NCBI Taxonomy" id="404385"/>
    <lineage>
        <taxon>Bacteria</taxon>
        <taxon>Bacillati</taxon>
        <taxon>Actinomycetota</taxon>
        <taxon>Actinomycetes</taxon>
        <taxon>Streptosporangiales</taxon>
        <taxon>Streptosporangiaceae</taxon>
        <taxon>Nonomuraea</taxon>
    </lineage>
</organism>
<keyword evidence="3" id="KW-0378">Hydrolase</keyword>
<feature type="domain" description="Metallo-beta-lactamase" evidence="5">
    <location>
        <begin position="66"/>
        <end position="268"/>
    </location>
</feature>
<dbReference type="Pfam" id="PF00753">
    <property type="entry name" value="Lactamase_B"/>
    <property type="match status" value="1"/>
</dbReference>
<accession>A0ABV3HAS5</accession>
<dbReference type="Proteomes" id="UP001552427">
    <property type="component" value="Unassembled WGS sequence"/>
</dbReference>
<keyword evidence="2" id="KW-0479">Metal-binding</keyword>
<sequence length="293" mass="31765">MRDDGLLIHRFHVGDLACAVISDGQPGPPLEPELSSFFTPGSGVPEPELAAAVAAEGLGRRTLTCGYNCLCVETPDGLAVIDTGLGKDFLGYGPYFRPLVGRLPDGLRAAGLPEPAAVVLTHLHEDHVRGAVWPGEPAYPGAVGHVHAAELAFWSSAAESALPEQRGPAREAIRVLGERLRTFTYDAEILPGLHTVEAAGHTPGHTAYLVRSRGERLLCLGDTFYDPLQLSHPSWRTPWDWNATRSVRSRRRLLALAAAENLLVHAYHLPFPGLGRIERHGDTFRWRPNVVAA</sequence>
<evidence type="ECO:0000259" key="5">
    <source>
        <dbReference type="SMART" id="SM00849"/>
    </source>
</evidence>
<evidence type="ECO:0000256" key="2">
    <source>
        <dbReference type="ARBA" id="ARBA00022723"/>
    </source>
</evidence>
<evidence type="ECO:0000313" key="6">
    <source>
        <dbReference type="EMBL" id="MEV4289613.1"/>
    </source>
</evidence>
<name>A0ABV3HAS5_9ACTN</name>
<comment type="caution">
    <text evidence="6">The sequence shown here is derived from an EMBL/GenBank/DDBJ whole genome shotgun (WGS) entry which is preliminary data.</text>
</comment>
<evidence type="ECO:0000256" key="1">
    <source>
        <dbReference type="ARBA" id="ARBA00007749"/>
    </source>
</evidence>
<dbReference type="InterPro" id="IPR051013">
    <property type="entry name" value="MBL_superfamily_lactonases"/>
</dbReference>
<dbReference type="Gene3D" id="3.60.15.10">
    <property type="entry name" value="Ribonuclease Z/Hydroxyacylglutathione hydrolase-like"/>
    <property type="match status" value="1"/>
</dbReference>
<keyword evidence="7" id="KW-1185">Reference proteome</keyword>
<gene>
    <name evidence="6" type="ORF">AB0K40_29270</name>
</gene>
<reference evidence="6 7" key="1">
    <citation type="submission" date="2024-06" db="EMBL/GenBank/DDBJ databases">
        <title>The Natural Products Discovery Center: Release of the First 8490 Sequenced Strains for Exploring Actinobacteria Biosynthetic Diversity.</title>
        <authorList>
            <person name="Kalkreuter E."/>
            <person name="Kautsar S.A."/>
            <person name="Yang D."/>
            <person name="Bader C.D."/>
            <person name="Teijaro C.N."/>
            <person name="Fluegel L."/>
            <person name="Davis C.M."/>
            <person name="Simpson J.R."/>
            <person name="Lauterbach L."/>
            <person name="Steele A.D."/>
            <person name="Gui C."/>
            <person name="Meng S."/>
            <person name="Li G."/>
            <person name="Viehrig K."/>
            <person name="Ye F."/>
            <person name="Su P."/>
            <person name="Kiefer A.F."/>
            <person name="Nichols A."/>
            <person name="Cepeda A.J."/>
            <person name="Yan W."/>
            <person name="Fan B."/>
            <person name="Jiang Y."/>
            <person name="Adhikari A."/>
            <person name="Zheng C.-J."/>
            <person name="Schuster L."/>
            <person name="Cowan T.M."/>
            <person name="Smanski M.J."/>
            <person name="Chevrette M.G."/>
            <person name="De Carvalho L.P.S."/>
            <person name="Shen B."/>
        </authorList>
    </citation>
    <scope>NUCLEOTIDE SEQUENCE [LARGE SCALE GENOMIC DNA]</scope>
    <source>
        <strain evidence="6 7">NPDC049574</strain>
    </source>
</reference>
<protein>
    <submittedName>
        <fullName evidence="6">MBL fold metallo-hydrolase</fullName>
    </submittedName>
</protein>
<evidence type="ECO:0000313" key="7">
    <source>
        <dbReference type="Proteomes" id="UP001552427"/>
    </source>
</evidence>
<dbReference type="PANTHER" id="PTHR42978">
    <property type="entry name" value="QUORUM-QUENCHING LACTONASE YTNP-RELATED-RELATED"/>
    <property type="match status" value="1"/>
</dbReference>
<dbReference type="InterPro" id="IPR001279">
    <property type="entry name" value="Metallo-B-lactamas"/>
</dbReference>
<dbReference type="InterPro" id="IPR036866">
    <property type="entry name" value="RibonucZ/Hydroxyglut_hydro"/>
</dbReference>
<evidence type="ECO:0000256" key="3">
    <source>
        <dbReference type="ARBA" id="ARBA00022801"/>
    </source>
</evidence>
<dbReference type="RefSeq" id="WP_364455983.1">
    <property type="nucleotide sequence ID" value="NZ_JBFARM010000009.1"/>
</dbReference>
<dbReference type="SMART" id="SM00849">
    <property type="entry name" value="Lactamase_B"/>
    <property type="match status" value="1"/>
</dbReference>
<evidence type="ECO:0000256" key="4">
    <source>
        <dbReference type="ARBA" id="ARBA00022833"/>
    </source>
</evidence>
<dbReference type="EMBL" id="JBFARM010000009">
    <property type="protein sequence ID" value="MEV4289613.1"/>
    <property type="molecule type" value="Genomic_DNA"/>
</dbReference>
<keyword evidence="4" id="KW-0862">Zinc</keyword>
<dbReference type="SUPFAM" id="SSF56281">
    <property type="entry name" value="Metallo-hydrolase/oxidoreductase"/>
    <property type="match status" value="1"/>
</dbReference>
<proteinExistence type="inferred from homology"/>
<comment type="similarity">
    <text evidence="1">Belongs to the metallo-beta-lactamase superfamily.</text>
</comment>